<dbReference type="RefSeq" id="WP_200115122.1">
    <property type="nucleotide sequence ID" value="NZ_JAEHOH010000010.1"/>
</dbReference>
<evidence type="ECO:0000256" key="2">
    <source>
        <dbReference type="ARBA" id="ARBA00022448"/>
    </source>
</evidence>
<evidence type="ECO:0000256" key="5">
    <source>
        <dbReference type="ARBA" id="ARBA00022989"/>
    </source>
</evidence>
<proteinExistence type="predicted"/>
<organism evidence="12 13">
    <name type="scientific">Leucobacter chromiisoli</name>
    <dbReference type="NCBI Taxonomy" id="2796471"/>
    <lineage>
        <taxon>Bacteria</taxon>
        <taxon>Bacillati</taxon>
        <taxon>Actinomycetota</taxon>
        <taxon>Actinomycetes</taxon>
        <taxon>Micrococcales</taxon>
        <taxon>Microbacteriaceae</taxon>
        <taxon>Leucobacter</taxon>
    </lineage>
</organism>
<dbReference type="Gene3D" id="6.10.140.1330">
    <property type="match status" value="1"/>
</dbReference>
<name>A0A934Q749_9MICO</name>
<keyword evidence="13" id="KW-1185">Reference proteome</keyword>
<dbReference type="EMBL" id="JAEHOH010000010">
    <property type="protein sequence ID" value="MBK0418976.1"/>
    <property type="molecule type" value="Genomic_DNA"/>
</dbReference>
<keyword evidence="3" id="KW-1003">Cell membrane</keyword>
<keyword evidence="7" id="KW-0406">Ion transport</keyword>
<evidence type="ECO:0000256" key="4">
    <source>
        <dbReference type="ARBA" id="ARBA00022692"/>
    </source>
</evidence>
<keyword evidence="8 10" id="KW-0472">Membrane</keyword>
<dbReference type="InterPro" id="IPR018422">
    <property type="entry name" value="Cation/H_exchanger_CPA1"/>
</dbReference>
<feature type="transmembrane region" description="Helical" evidence="10">
    <location>
        <begin position="12"/>
        <end position="42"/>
    </location>
</feature>
<evidence type="ECO:0000256" key="7">
    <source>
        <dbReference type="ARBA" id="ARBA00023065"/>
    </source>
</evidence>
<dbReference type="GO" id="GO:0005886">
    <property type="term" value="C:plasma membrane"/>
    <property type="evidence" value="ECO:0007669"/>
    <property type="project" value="UniProtKB-SubCell"/>
</dbReference>
<dbReference type="GO" id="GO:0015385">
    <property type="term" value="F:sodium:proton antiporter activity"/>
    <property type="evidence" value="ECO:0007669"/>
    <property type="project" value="InterPro"/>
</dbReference>
<dbReference type="Proteomes" id="UP000608530">
    <property type="component" value="Unassembled WGS sequence"/>
</dbReference>
<keyword evidence="6" id="KW-0915">Sodium</keyword>
<evidence type="ECO:0000259" key="11">
    <source>
        <dbReference type="Pfam" id="PF00999"/>
    </source>
</evidence>
<comment type="caution">
    <text evidence="12">The sequence shown here is derived from an EMBL/GenBank/DDBJ whole genome shotgun (WGS) entry which is preliminary data.</text>
</comment>
<evidence type="ECO:0000256" key="10">
    <source>
        <dbReference type="SAM" id="Phobius"/>
    </source>
</evidence>
<feature type="domain" description="Cation/H+ exchanger transmembrane" evidence="11">
    <location>
        <begin position="12"/>
        <end position="442"/>
    </location>
</feature>
<feature type="transmembrane region" description="Helical" evidence="10">
    <location>
        <begin position="415"/>
        <end position="436"/>
    </location>
</feature>
<evidence type="ECO:0000256" key="6">
    <source>
        <dbReference type="ARBA" id="ARBA00023053"/>
    </source>
</evidence>
<keyword evidence="4 10" id="KW-0812">Transmembrane</keyword>
<gene>
    <name evidence="12" type="ORF">JD276_08000</name>
</gene>
<evidence type="ECO:0000313" key="12">
    <source>
        <dbReference type="EMBL" id="MBK0418976.1"/>
    </source>
</evidence>
<keyword evidence="9" id="KW-0739">Sodium transport</keyword>
<dbReference type="AlphaFoldDB" id="A0A934Q749"/>
<feature type="transmembrane region" description="Helical" evidence="10">
    <location>
        <begin position="233"/>
        <end position="250"/>
    </location>
</feature>
<dbReference type="GO" id="GO:0051453">
    <property type="term" value="P:regulation of intracellular pH"/>
    <property type="evidence" value="ECO:0007669"/>
    <property type="project" value="TreeGrafter"/>
</dbReference>
<evidence type="ECO:0000256" key="1">
    <source>
        <dbReference type="ARBA" id="ARBA00004651"/>
    </source>
</evidence>
<evidence type="ECO:0000313" key="13">
    <source>
        <dbReference type="Proteomes" id="UP000608530"/>
    </source>
</evidence>
<dbReference type="PANTHER" id="PTHR10110:SF86">
    <property type="entry name" value="SODIUM_HYDROGEN EXCHANGER 7"/>
    <property type="match status" value="1"/>
</dbReference>
<keyword evidence="2" id="KW-0813">Transport</keyword>
<evidence type="ECO:0000256" key="8">
    <source>
        <dbReference type="ARBA" id="ARBA00023136"/>
    </source>
</evidence>
<dbReference type="InterPro" id="IPR006153">
    <property type="entry name" value="Cation/H_exchanger_TM"/>
</dbReference>
<keyword evidence="5 10" id="KW-1133">Transmembrane helix</keyword>
<comment type="subcellular location">
    <subcellularLocation>
        <location evidence="1">Cell membrane</location>
        <topology evidence="1">Multi-pass membrane protein</topology>
    </subcellularLocation>
</comment>
<accession>A0A934Q749</accession>
<dbReference type="PANTHER" id="PTHR10110">
    <property type="entry name" value="SODIUM/HYDROGEN EXCHANGER"/>
    <property type="match status" value="1"/>
</dbReference>
<evidence type="ECO:0000256" key="3">
    <source>
        <dbReference type="ARBA" id="ARBA00022475"/>
    </source>
</evidence>
<feature type="transmembrane region" description="Helical" evidence="10">
    <location>
        <begin position="270"/>
        <end position="288"/>
    </location>
</feature>
<dbReference type="GO" id="GO:0098719">
    <property type="term" value="P:sodium ion import across plasma membrane"/>
    <property type="evidence" value="ECO:0007669"/>
    <property type="project" value="TreeGrafter"/>
</dbReference>
<sequence length="580" mass="62024">MEIGLLAVAAVVLVVGTAIVAGRIGIAAPLILVVVGIGIGYLPFVPRVVIDPEIILIGALPPLLYAAAVNVPLVDFRRNLKPVVGLSVLLVIISALVVGVLLHLLVPAIPLPVGIALGAVISPTDAVAATSIGKRLGMPERLVSILEGESLVNDATSLVLLKTALAAVAGSFVFWDAAGSFAFAVTAAIAIGFLIGVITVWVRSKLRNPVYDTVVSFIVPFVAFIPAEEVGASGVLAVVVTGLYTGHHSARRFSATARMNERLNWRTVQFAIENGVFLVMGLQLHALVDEVGDSGFQLRHVGLIALGLVVLLILCRTVFLVPLLWSMRGDLDRYEARSEGFTRLTDRVREKGSGSERSRRQLRKLTLMQRRSEADLAHERERRLGWRDGAVLSWSGMRGVVTLAAAQSIPVEVPYRAQVVLIAFLVAAATLLLHGLTLPMVIRRLWPDGQESSSSARELIALSKDLVEEGTAALDETLAAEQEDGSYPEPSPAIVERVRATARNSLAPIALSLPHTGSPQGQAVETAAQAYLRLSRVVLDAQRAALLEERAIGRYSSATLRLAELALDEHEARLTPPAEH</sequence>
<dbReference type="Pfam" id="PF00999">
    <property type="entry name" value="Na_H_Exchanger"/>
    <property type="match status" value="1"/>
</dbReference>
<feature type="transmembrane region" description="Helical" evidence="10">
    <location>
        <begin position="54"/>
        <end position="71"/>
    </location>
</feature>
<feature type="transmembrane region" description="Helical" evidence="10">
    <location>
        <begin position="83"/>
        <end position="105"/>
    </location>
</feature>
<evidence type="ECO:0000256" key="9">
    <source>
        <dbReference type="ARBA" id="ARBA00023201"/>
    </source>
</evidence>
<feature type="transmembrane region" description="Helical" evidence="10">
    <location>
        <begin position="151"/>
        <end position="175"/>
    </location>
</feature>
<feature type="transmembrane region" description="Helical" evidence="10">
    <location>
        <begin position="181"/>
        <end position="202"/>
    </location>
</feature>
<reference evidence="12" key="1">
    <citation type="submission" date="2020-12" db="EMBL/GenBank/DDBJ databases">
        <title>Leucobacter sp. CAS1, isolated from Chromium sludge.</title>
        <authorList>
            <person name="Xu Z."/>
        </authorList>
    </citation>
    <scope>NUCLEOTIDE SEQUENCE</scope>
    <source>
        <strain evidence="12">CSA1</strain>
    </source>
</reference>
<feature type="transmembrane region" description="Helical" evidence="10">
    <location>
        <begin position="300"/>
        <end position="325"/>
    </location>
</feature>
<dbReference type="GO" id="GO:0015386">
    <property type="term" value="F:potassium:proton antiporter activity"/>
    <property type="evidence" value="ECO:0007669"/>
    <property type="project" value="TreeGrafter"/>
</dbReference>
<protein>
    <submittedName>
        <fullName evidence="12">Sodium:proton antiporter</fullName>
    </submittedName>
</protein>